<organism evidence="2 3">
    <name type="scientific">Candidatus Thiodiazotropha endoloripes</name>
    <dbReference type="NCBI Taxonomy" id="1818881"/>
    <lineage>
        <taxon>Bacteria</taxon>
        <taxon>Pseudomonadati</taxon>
        <taxon>Pseudomonadota</taxon>
        <taxon>Gammaproteobacteria</taxon>
        <taxon>Chromatiales</taxon>
        <taxon>Sedimenticolaceae</taxon>
        <taxon>Candidatus Thiodiazotropha</taxon>
    </lineage>
</organism>
<accession>A0A1E2UPW9</accession>
<feature type="transmembrane region" description="Helical" evidence="1">
    <location>
        <begin position="58"/>
        <end position="77"/>
    </location>
</feature>
<dbReference type="STRING" id="1818881.A3196_07405"/>
<keyword evidence="3" id="KW-1185">Reference proteome</keyword>
<proteinExistence type="predicted"/>
<gene>
    <name evidence="2" type="ORF">A3196_07405</name>
</gene>
<reference evidence="2 3" key="1">
    <citation type="submission" date="2016-03" db="EMBL/GenBank/DDBJ databases">
        <title>Chemosynthetic sulphur-oxidizing symbionts of marine invertebrate animals are capable of nitrogen fixation.</title>
        <authorList>
            <person name="Petersen J.M."/>
            <person name="Kemper A."/>
            <person name="Gruber-Vodicka H."/>
            <person name="Cardini U."/>
            <person name="Geest Mvander."/>
            <person name="Kleiner M."/>
            <person name="Bulgheresi S."/>
            <person name="Fussmann M."/>
            <person name="Herbold C."/>
            <person name="Seah B.K.B."/>
            <person name="Antony C.Paul."/>
            <person name="Liu D."/>
            <person name="Belitz A."/>
            <person name="Weber M."/>
        </authorList>
    </citation>
    <scope>NUCLEOTIDE SEQUENCE [LARGE SCALE GENOMIC DNA]</scope>
    <source>
        <strain evidence="2">G_D</strain>
    </source>
</reference>
<comment type="caution">
    <text evidence="2">The sequence shown here is derived from an EMBL/GenBank/DDBJ whole genome shotgun (WGS) entry which is preliminary data.</text>
</comment>
<keyword evidence="1" id="KW-1133">Transmembrane helix</keyword>
<dbReference type="RefSeq" id="WP_069004326.1">
    <property type="nucleotide sequence ID" value="NZ_LVJW01000003.1"/>
</dbReference>
<dbReference type="Proteomes" id="UP000094849">
    <property type="component" value="Unassembled WGS sequence"/>
</dbReference>
<evidence type="ECO:0000313" key="2">
    <source>
        <dbReference type="EMBL" id="ODB96595.1"/>
    </source>
</evidence>
<evidence type="ECO:0008006" key="4">
    <source>
        <dbReference type="Google" id="ProtNLM"/>
    </source>
</evidence>
<sequence>MRSDDEFLDKVKQQLQSTTDELDELTLAKLGAARRRAVEAADRAAVFRFGDVLSLSRGGLPMLLLAGVLLIASIVLLKPAYPPVQQPLQPITLLEDMELLGAAEELEFYQELDFYLWVTDEEDSG</sequence>
<keyword evidence="1" id="KW-0472">Membrane</keyword>
<name>A0A1E2UPW9_9GAMM</name>
<keyword evidence="1" id="KW-0812">Transmembrane</keyword>
<dbReference type="EMBL" id="LVJZ01000003">
    <property type="protein sequence ID" value="ODB96595.1"/>
    <property type="molecule type" value="Genomic_DNA"/>
</dbReference>
<dbReference type="AlphaFoldDB" id="A0A1E2UPW9"/>
<evidence type="ECO:0000256" key="1">
    <source>
        <dbReference type="SAM" id="Phobius"/>
    </source>
</evidence>
<evidence type="ECO:0000313" key="3">
    <source>
        <dbReference type="Proteomes" id="UP000094849"/>
    </source>
</evidence>
<protein>
    <recommendedName>
        <fullName evidence="4">DUF3619 domain-containing protein</fullName>
    </recommendedName>
</protein>